<dbReference type="InterPro" id="IPR043148">
    <property type="entry name" value="TagF_C"/>
</dbReference>
<proteinExistence type="predicted"/>
<dbReference type="EMBL" id="FNGY01000005">
    <property type="protein sequence ID" value="SDM83747.1"/>
    <property type="molecule type" value="Genomic_DNA"/>
</dbReference>
<sequence>MELLEIRNAPFDSIYIVENRNLWEGIQINKSTDLVLCIDFGLYHQLKSEGVNVAYLDHLTDTETANQFNAEMNHYLQNWFRDGEGNDLLNYQGYDIGDALLLDILNDITYPCHFILNLIALRKLKYKKLIVASQDVIINSMLTRLGIDYSFLSVHKNALNKPVYNFPIIKWTNEQINSVSFKSKIKKTVSGLLDRFLAIYDNFRGGKNNAVFIQNYHPTESVIHTLIDEKQLKVVLNDYIPGKKIFSQRRFEIKNYRIEQSDQIVHNYTSAIKTNWIYENINLSEILEERLIINIKKNIDRALAQINNINAYFSRKPIKLLIPVTNLWLNNRLVMHYCKNNNIPIFMIINGLLNARHWQDAHDSTWVNCYSESLKMDYFGNKNNALPLGDPRMDSYAKSSPKVVNRKSPNILIGAAAYSHLDQTSYVAFEFDFLFDVLKALTDLGHTNYSITLKVRANGYANLYQDFLREYFPHLNVTVIQDTPFSEVVSKADLYISFYSQTLMEAAVLGIPTIYYKKDDADLFRPYDCKSELVTALNIEELSAKIEAFYLNDSIFNKFMDRSVLERYIGPLDGKNLERNVDFIYSILNVPRLNRGI</sequence>
<dbReference type="RefSeq" id="WP_074608305.1">
    <property type="nucleotide sequence ID" value="NZ_FNGY01000005.1"/>
</dbReference>
<dbReference type="Proteomes" id="UP000183200">
    <property type="component" value="Unassembled WGS sequence"/>
</dbReference>
<evidence type="ECO:0000313" key="1">
    <source>
        <dbReference type="EMBL" id="SDM83747.1"/>
    </source>
</evidence>
<dbReference type="AlphaFoldDB" id="A0A1G9WHD6"/>
<organism evidence="1 2">
    <name type="scientific">Pedobacter steynii</name>
    <dbReference type="NCBI Taxonomy" id="430522"/>
    <lineage>
        <taxon>Bacteria</taxon>
        <taxon>Pseudomonadati</taxon>
        <taxon>Bacteroidota</taxon>
        <taxon>Sphingobacteriia</taxon>
        <taxon>Sphingobacteriales</taxon>
        <taxon>Sphingobacteriaceae</taxon>
        <taxon>Pedobacter</taxon>
    </lineage>
</organism>
<dbReference type="Gene3D" id="3.40.50.12580">
    <property type="match status" value="1"/>
</dbReference>
<reference evidence="2" key="1">
    <citation type="submission" date="2016-10" db="EMBL/GenBank/DDBJ databases">
        <authorList>
            <person name="Varghese N."/>
            <person name="Submissions S."/>
        </authorList>
    </citation>
    <scope>NUCLEOTIDE SEQUENCE [LARGE SCALE GENOMIC DNA]</scope>
    <source>
        <strain evidence="2">DSM 19110</strain>
    </source>
</reference>
<evidence type="ECO:0000313" key="2">
    <source>
        <dbReference type="Proteomes" id="UP000183200"/>
    </source>
</evidence>
<name>A0A1G9WHD6_9SPHI</name>
<accession>A0A1G9WHD6</accession>
<dbReference type="SUPFAM" id="SSF53756">
    <property type="entry name" value="UDP-Glycosyltransferase/glycogen phosphorylase"/>
    <property type="match status" value="1"/>
</dbReference>
<gene>
    <name evidence="1" type="ORF">SAMN05421820_105170</name>
</gene>
<dbReference type="OrthoDB" id="7054426at2"/>
<protein>
    <submittedName>
        <fullName evidence="1">Uncharacterized protein</fullName>
    </submittedName>
</protein>
<keyword evidence="2" id="KW-1185">Reference proteome</keyword>